<dbReference type="Gene3D" id="3.40.47.10">
    <property type="match status" value="1"/>
</dbReference>
<dbReference type="PANTHER" id="PTHR11712">
    <property type="entry name" value="POLYKETIDE SYNTHASE-RELATED"/>
    <property type="match status" value="1"/>
</dbReference>
<dbReference type="GO" id="GO:0005829">
    <property type="term" value="C:cytosol"/>
    <property type="evidence" value="ECO:0007669"/>
    <property type="project" value="TreeGrafter"/>
</dbReference>
<dbReference type="Pfam" id="PF00109">
    <property type="entry name" value="ketoacyl-synt"/>
    <property type="match status" value="1"/>
</dbReference>
<dbReference type="EMBL" id="BARV01043721">
    <property type="protein sequence ID" value="GAI65657.1"/>
    <property type="molecule type" value="Genomic_DNA"/>
</dbReference>
<evidence type="ECO:0000259" key="2">
    <source>
        <dbReference type="Pfam" id="PF00109"/>
    </source>
</evidence>
<accession>X1QAZ9</accession>
<feature type="non-terminal residue" evidence="3">
    <location>
        <position position="84"/>
    </location>
</feature>
<name>X1QAZ9_9ZZZZ</name>
<protein>
    <recommendedName>
        <fullName evidence="2">Beta-ketoacyl synthase-like N-terminal domain-containing protein</fullName>
    </recommendedName>
</protein>
<dbReference type="GO" id="GO:0006633">
    <property type="term" value="P:fatty acid biosynthetic process"/>
    <property type="evidence" value="ECO:0007669"/>
    <property type="project" value="TreeGrafter"/>
</dbReference>
<dbReference type="GO" id="GO:0004315">
    <property type="term" value="F:3-oxoacyl-[acyl-carrier-protein] synthase activity"/>
    <property type="evidence" value="ECO:0007669"/>
    <property type="project" value="TreeGrafter"/>
</dbReference>
<dbReference type="InterPro" id="IPR000794">
    <property type="entry name" value="Beta-ketoacyl_synthase"/>
</dbReference>
<proteinExistence type="predicted"/>
<dbReference type="SUPFAM" id="SSF53901">
    <property type="entry name" value="Thiolase-like"/>
    <property type="match status" value="1"/>
</dbReference>
<sequence>MNSAPAVITGLGAISPLGPTSTEMFNALKLGKCGINKITAFDPVGFDCKIAGQVPDFKVQQYMPKTYRKASKLMSRDIQLAVVA</sequence>
<gene>
    <name evidence="3" type="ORF">S06H3_65110</name>
</gene>
<organism evidence="3">
    <name type="scientific">marine sediment metagenome</name>
    <dbReference type="NCBI Taxonomy" id="412755"/>
    <lineage>
        <taxon>unclassified sequences</taxon>
        <taxon>metagenomes</taxon>
        <taxon>ecological metagenomes</taxon>
    </lineage>
</organism>
<evidence type="ECO:0000256" key="1">
    <source>
        <dbReference type="ARBA" id="ARBA00022679"/>
    </source>
</evidence>
<feature type="domain" description="Beta-ketoacyl synthase-like N-terminal" evidence="2">
    <location>
        <begin position="6"/>
        <end position="83"/>
    </location>
</feature>
<dbReference type="AlphaFoldDB" id="X1QAZ9"/>
<dbReference type="PANTHER" id="PTHR11712:SF336">
    <property type="entry name" value="3-OXOACYL-[ACYL-CARRIER-PROTEIN] SYNTHASE, MITOCHONDRIAL"/>
    <property type="match status" value="1"/>
</dbReference>
<dbReference type="InterPro" id="IPR016039">
    <property type="entry name" value="Thiolase-like"/>
</dbReference>
<reference evidence="3" key="1">
    <citation type="journal article" date="2014" name="Front. Microbiol.">
        <title>High frequency of phylogenetically diverse reductive dehalogenase-homologous genes in deep subseafloor sedimentary metagenomes.</title>
        <authorList>
            <person name="Kawai M."/>
            <person name="Futagami T."/>
            <person name="Toyoda A."/>
            <person name="Takaki Y."/>
            <person name="Nishi S."/>
            <person name="Hori S."/>
            <person name="Arai W."/>
            <person name="Tsubouchi T."/>
            <person name="Morono Y."/>
            <person name="Uchiyama I."/>
            <person name="Ito T."/>
            <person name="Fujiyama A."/>
            <person name="Inagaki F."/>
            <person name="Takami H."/>
        </authorList>
    </citation>
    <scope>NUCLEOTIDE SEQUENCE</scope>
    <source>
        <strain evidence="3">Expedition CK06-06</strain>
    </source>
</reference>
<evidence type="ECO:0000313" key="3">
    <source>
        <dbReference type="EMBL" id="GAI65657.1"/>
    </source>
</evidence>
<keyword evidence="1" id="KW-0808">Transferase</keyword>
<dbReference type="InterPro" id="IPR014030">
    <property type="entry name" value="Ketoacyl_synth_N"/>
</dbReference>
<comment type="caution">
    <text evidence="3">The sequence shown here is derived from an EMBL/GenBank/DDBJ whole genome shotgun (WGS) entry which is preliminary data.</text>
</comment>